<accession>A0A9Q3KVT4</accession>
<evidence type="ECO:0000313" key="2">
    <source>
        <dbReference type="Proteomes" id="UP000765509"/>
    </source>
</evidence>
<dbReference type="EMBL" id="AVOT02130741">
    <property type="protein sequence ID" value="MBW0588488.1"/>
    <property type="molecule type" value="Genomic_DNA"/>
</dbReference>
<evidence type="ECO:0000313" key="1">
    <source>
        <dbReference type="EMBL" id="MBW0588488.1"/>
    </source>
</evidence>
<dbReference type="Proteomes" id="UP000765509">
    <property type="component" value="Unassembled WGS sequence"/>
</dbReference>
<keyword evidence="2" id="KW-1185">Reference proteome</keyword>
<proteinExistence type="predicted"/>
<feature type="non-terminal residue" evidence="1">
    <location>
        <position position="1"/>
    </location>
</feature>
<organism evidence="1 2">
    <name type="scientific">Austropuccinia psidii MF-1</name>
    <dbReference type="NCBI Taxonomy" id="1389203"/>
    <lineage>
        <taxon>Eukaryota</taxon>
        <taxon>Fungi</taxon>
        <taxon>Dikarya</taxon>
        <taxon>Basidiomycota</taxon>
        <taxon>Pucciniomycotina</taxon>
        <taxon>Pucciniomycetes</taxon>
        <taxon>Pucciniales</taxon>
        <taxon>Sphaerophragmiaceae</taxon>
        <taxon>Austropuccinia</taxon>
    </lineage>
</organism>
<sequence length="99" mass="10749">CVSSENTPSGITYSCPSASCTDAAFIHCFRVIRGPRGFQPDLNNPMSLFSLPKYRATQGSSYIYVYTRFTSGGLFGGPPDKICVSPVQYAHCTACTIHK</sequence>
<protein>
    <submittedName>
        <fullName evidence="1">Uncharacterized protein</fullName>
    </submittedName>
</protein>
<dbReference type="AlphaFoldDB" id="A0A9Q3KVT4"/>
<reference evidence="1" key="1">
    <citation type="submission" date="2021-03" db="EMBL/GenBank/DDBJ databases">
        <title>Draft genome sequence of rust myrtle Austropuccinia psidii MF-1, a brazilian biotype.</title>
        <authorList>
            <person name="Quecine M.C."/>
            <person name="Pachon D.M.R."/>
            <person name="Bonatelli M.L."/>
            <person name="Correr F.H."/>
            <person name="Franceschini L.M."/>
            <person name="Leite T.F."/>
            <person name="Margarido G.R.A."/>
            <person name="Almeida C.A."/>
            <person name="Ferrarezi J.A."/>
            <person name="Labate C.A."/>
        </authorList>
    </citation>
    <scope>NUCLEOTIDE SEQUENCE</scope>
    <source>
        <strain evidence="1">MF-1</strain>
    </source>
</reference>
<gene>
    <name evidence="1" type="ORF">O181_128203</name>
</gene>
<comment type="caution">
    <text evidence="1">The sequence shown here is derived from an EMBL/GenBank/DDBJ whole genome shotgun (WGS) entry which is preliminary data.</text>
</comment>
<name>A0A9Q3KVT4_9BASI</name>